<feature type="transmembrane region" description="Helical" evidence="2">
    <location>
        <begin position="274"/>
        <end position="295"/>
    </location>
</feature>
<feature type="region of interest" description="Disordered" evidence="1">
    <location>
        <begin position="618"/>
        <end position="644"/>
    </location>
</feature>
<accession>A0AAD9I3K8</accession>
<protein>
    <submittedName>
        <fullName evidence="3">Uncharacterized protein</fullName>
    </submittedName>
</protein>
<feature type="compositionally biased region" description="Low complexity" evidence="1">
    <location>
        <begin position="176"/>
        <end position="194"/>
    </location>
</feature>
<evidence type="ECO:0000256" key="2">
    <source>
        <dbReference type="SAM" id="Phobius"/>
    </source>
</evidence>
<feature type="compositionally biased region" description="Low complexity" evidence="1">
    <location>
        <begin position="618"/>
        <end position="637"/>
    </location>
</feature>
<evidence type="ECO:0000313" key="4">
    <source>
        <dbReference type="Proteomes" id="UP001217918"/>
    </source>
</evidence>
<evidence type="ECO:0000256" key="1">
    <source>
        <dbReference type="SAM" id="MobiDB-lite"/>
    </source>
</evidence>
<dbReference type="Proteomes" id="UP001217918">
    <property type="component" value="Unassembled WGS sequence"/>
</dbReference>
<keyword evidence="2" id="KW-0812">Transmembrane</keyword>
<evidence type="ECO:0000313" key="3">
    <source>
        <dbReference type="EMBL" id="KAK2069852.1"/>
    </source>
</evidence>
<proteinExistence type="predicted"/>
<reference evidence="3" key="1">
    <citation type="journal article" date="2023" name="Mol. Plant Microbe Interact.">
        <title>Elucidating the Obligate Nature and Biological Capacity of an Invasive Fungal Corn Pathogen.</title>
        <authorList>
            <person name="MacCready J.S."/>
            <person name="Roggenkamp E.M."/>
            <person name="Gdanetz K."/>
            <person name="Chilvers M.I."/>
        </authorList>
    </citation>
    <scope>NUCLEOTIDE SEQUENCE</scope>
    <source>
        <strain evidence="3">PM02</strain>
    </source>
</reference>
<organism evidence="3 4">
    <name type="scientific">Phyllachora maydis</name>
    <dbReference type="NCBI Taxonomy" id="1825666"/>
    <lineage>
        <taxon>Eukaryota</taxon>
        <taxon>Fungi</taxon>
        <taxon>Dikarya</taxon>
        <taxon>Ascomycota</taxon>
        <taxon>Pezizomycotina</taxon>
        <taxon>Sordariomycetes</taxon>
        <taxon>Sordariomycetidae</taxon>
        <taxon>Phyllachorales</taxon>
        <taxon>Phyllachoraceae</taxon>
        <taxon>Phyllachora</taxon>
    </lineage>
</organism>
<dbReference type="EMBL" id="JAQQPM010000003">
    <property type="protein sequence ID" value="KAK2069852.1"/>
    <property type="molecule type" value="Genomic_DNA"/>
</dbReference>
<dbReference type="AlphaFoldDB" id="A0AAD9I3K8"/>
<keyword evidence="2" id="KW-1133">Transmembrane helix</keyword>
<gene>
    <name evidence="3" type="ORF">P8C59_004398</name>
</gene>
<keyword evidence="2" id="KW-0472">Membrane</keyword>
<feature type="region of interest" description="Disordered" evidence="1">
    <location>
        <begin position="163"/>
        <end position="200"/>
    </location>
</feature>
<name>A0AAD9I3K8_9PEZI</name>
<keyword evidence="4" id="KW-1185">Reference proteome</keyword>
<comment type="caution">
    <text evidence="3">The sequence shown here is derived from an EMBL/GenBank/DDBJ whole genome shotgun (WGS) entry which is preliminary data.</text>
</comment>
<sequence length="815" mass="85617">MPPYHADNLYSAIHDDDAVHLTNDHGHVPAGARGSRVPVLPPTDGDVHAVEASSPWPATLTPAAPSVSSHVPRVRVPNVWVIDPSLAQGSTVESKAREAAREVLASSSARAASSYTSDDLASSDASEHVLRFSPENNCVYPSSQRYAQHQSTTYDERSFSWLYSNHPSEAPPPAYSPSAADTTTDTTGGSLGSSHATPGSYRTFVATAPLAPRPMGHGRRDEEALGLLAHVPESMASPVDGYPPGAGRGGSPPWRERVRRRVHCCHWRTCRTTVMSLVLLLVASGFLTSFFTSVYNERKKVLDPMPGLKDPINQKPIGVQPEHHHPVINDPNIPNDYPDIDVPFRWKDEKCLGNDIPHSWGHIPSFTADKDLFITQNLTEDSSLPSYAREVHVTGEVIIRRVGSGHGFPGPSLVTDYYTNHPSLHVGHSVDADQQAYTISVPRMVPWVGPQPLQPCVDVRVTVWVPADGAVRNFAVNTVQLGVQLLDNLALTVVGVGGGGGSAAAPASFKTVSGRIVAAADGGRRTGRDVLRAGAPSSFRLAARRVEAKTAAADVSGAWPLYDYLGLETVSGSIRAGVDLQPAGADAQPATLYIRSETGDIEVYESAVQAMLSPPATAAAATDSNSSASAQTKTATAGPVPPRDYRLDVLTNSGALTATAAFSTSAAARSTSGAMNVTLLPVWDRGLACPSSAPPLVETNSTSGGLDLRVTDPVWTGGAGGDAAAARAVRCLQGRHSTVSADVRARYPAGWEGAILMSSVTGELVARGKGVTVTKNGNQGPGGSREVVARKGAEGGGQVVVKTTTGKGEVMVGEE</sequence>